<keyword evidence="1 2" id="KW-0416">Keratin</keyword>
<evidence type="ECO:0000256" key="3">
    <source>
        <dbReference type="SAM" id="Phobius"/>
    </source>
</evidence>
<dbReference type="GO" id="GO:0005829">
    <property type="term" value="C:cytosol"/>
    <property type="evidence" value="ECO:0007669"/>
    <property type="project" value="UniProtKB-ARBA"/>
</dbReference>
<evidence type="ECO:0000256" key="2">
    <source>
        <dbReference type="RuleBase" id="RU369044"/>
    </source>
</evidence>
<evidence type="ECO:0000313" key="5">
    <source>
        <dbReference type="Proteomes" id="UP000437017"/>
    </source>
</evidence>
<keyword evidence="3" id="KW-1133">Transmembrane helix</keyword>
<dbReference type="GO" id="GO:0045095">
    <property type="term" value="C:keratin filament"/>
    <property type="evidence" value="ECO:0007669"/>
    <property type="project" value="UniProtKB-UniRule"/>
</dbReference>
<feature type="transmembrane region" description="Helical" evidence="3">
    <location>
        <begin position="98"/>
        <end position="122"/>
    </location>
</feature>
<evidence type="ECO:0000313" key="4">
    <source>
        <dbReference type="EMBL" id="KAB0404459.1"/>
    </source>
</evidence>
<dbReference type="AlphaFoldDB" id="A0A6A1QCV2"/>
<evidence type="ECO:0000256" key="1">
    <source>
        <dbReference type="ARBA" id="ARBA00022744"/>
    </source>
</evidence>
<dbReference type="Proteomes" id="UP000437017">
    <property type="component" value="Unassembled WGS sequence"/>
</dbReference>
<keyword evidence="3" id="KW-0812">Transmembrane</keyword>
<organism evidence="4 5">
    <name type="scientific">Balaenoptera physalus</name>
    <name type="common">Fin whale</name>
    <name type="synonym">Balaena physalus</name>
    <dbReference type="NCBI Taxonomy" id="9770"/>
    <lineage>
        <taxon>Eukaryota</taxon>
        <taxon>Metazoa</taxon>
        <taxon>Chordata</taxon>
        <taxon>Craniata</taxon>
        <taxon>Vertebrata</taxon>
        <taxon>Euteleostomi</taxon>
        <taxon>Mammalia</taxon>
        <taxon>Eutheria</taxon>
        <taxon>Laurasiatheria</taxon>
        <taxon>Artiodactyla</taxon>
        <taxon>Whippomorpha</taxon>
        <taxon>Cetacea</taxon>
        <taxon>Mysticeti</taxon>
        <taxon>Balaenopteridae</taxon>
        <taxon>Balaenoptera</taxon>
    </lineage>
</organism>
<protein>
    <recommendedName>
        <fullName evidence="2">Keratin-associated protein</fullName>
    </recommendedName>
</protein>
<comment type="subunit">
    <text evidence="2">Interacts with hair keratins.</text>
</comment>
<dbReference type="InterPro" id="IPR007951">
    <property type="entry name" value="KRTAP_PMG"/>
</dbReference>
<reference evidence="4 5" key="1">
    <citation type="journal article" date="2019" name="PLoS ONE">
        <title>Genomic analyses reveal an absence of contemporary introgressive admixture between fin whales and blue whales, despite known hybrids.</title>
        <authorList>
            <person name="Westbury M.V."/>
            <person name="Petersen B."/>
            <person name="Lorenzen E.D."/>
        </authorList>
    </citation>
    <scope>NUCLEOTIDE SEQUENCE [LARGE SCALE GENOMIC DNA]</scope>
    <source>
        <strain evidence="4">FinWhale-01</strain>
    </source>
</reference>
<dbReference type="EMBL" id="SGJD01000586">
    <property type="protein sequence ID" value="KAB0404459.1"/>
    <property type="molecule type" value="Genomic_DNA"/>
</dbReference>
<keyword evidence="3" id="KW-0472">Membrane</keyword>
<comment type="caution">
    <text evidence="4">The sequence shown here is derived from an EMBL/GenBank/DDBJ whole genome shotgun (WGS) entry which is preliminary data.</text>
</comment>
<proteinExistence type="inferred from homology"/>
<keyword evidence="5" id="KW-1185">Reference proteome</keyword>
<dbReference type="Pfam" id="PF05287">
    <property type="entry name" value="PMG"/>
    <property type="match status" value="1"/>
</dbReference>
<name>A0A6A1QCV2_BALPH</name>
<sequence length="139" mass="15543">MSYYRCSGNFFSCSLGDHLRYSGSSYGSSYPSNLVYSTDRCSPSSCHLGSSLYTGCQETCCDPIRCQTFHVVSSPCQMSCYHRRTSTFFIPCQTTYSVLWASGLWLQVTFNLLIVASLLWALDPVVSNQWVVAPMLSHP</sequence>
<comment type="similarity">
    <text evidence="2">Belongs to the PMG family.</text>
</comment>
<gene>
    <name evidence="4" type="ORF">E2I00_014236</name>
</gene>
<comment type="function">
    <text evidence="2">In the hair cortex, hair keratin intermediate filaments are embedded in an interfilamentous matrix, consisting of hair keratin-associated proteins (KRTAP), which are essential for the formation of a rigid and resistant hair shaft through their extensive disulfide bond cross-linking with abundant cysteine residues of hair keratins. The matrix proteins include the high-sulfur and high-glycine-tyrosine keratins.</text>
</comment>
<accession>A0A6A1QCV2</accession>
<dbReference type="OrthoDB" id="9683332at2759"/>